<evidence type="ECO:0000259" key="9">
    <source>
        <dbReference type="SMART" id="SM00359"/>
    </source>
</evidence>
<dbReference type="InterPro" id="IPR011529">
    <property type="entry name" value="Glu_5kinase"/>
</dbReference>
<dbReference type="PANTHER" id="PTHR43654:SF1">
    <property type="entry name" value="ISOPENTENYL PHOSPHATE KINASE"/>
    <property type="match status" value="1"/>
</dbReference>
<feature type="binding site" evidence="8">
    <location>
        <begin position="239"/>
        <end position="245"/>
    </location>
    <ligand>
        <name>ATP</name>
        <dbReference type="ChEBI" id="CHEBI:30616"/>
    </ligand>
</feature>
<dbReference type="PRINTS" id="PR00474">
    <property type="entry name" value="GLU5KINASE"/>
</dbReference>
<sequence>MQLVLLLGRGEGPWYNEALSLYKSTNTMTKNNKQTIVIKLGTSVLTAGSQTLNKPRLVELVRQCVTLRQAGHQVIVVSSGAVAAGRGVLQQQIGHSLAEKQMLAAIGQGQLIHLWQSLFSIYDVTVAQMLLTRADLEHRERYLTARDMLTKLLEHHVVPIINENDAVATSEIKVGDNDNLSAYVAILANADKLVLLTDQHGLFTADPRANPDAQLIEQVTHINDELRALAGGSGTQLGTGGMATKLQAADIAQRAGVDVVIAKGSEYDILPQVLTQTAPSTTFLKFDAPVGGRKRWLLSGPKSTGKIICDNGAINAVCNQGASLLAKGIVSIEGQFKRGELVQVFCQHGTLQAQGLTSLSNQELGLVIGRHSSEFAQCLGFESAEEIIHRDNLVLLNQHSQQEVLN</sequence>
<dbReference type="Proteomes" id="UP000305423">
    <property type="component" value="Unassembled WGS sequence"/>
</dbReference>
<dbReference type="GO" id="GO:0003723">
    <property type="term" value="F:RNA binding"/>
    <property type="evidence" value="ECO:0007669"/>
    <property type="project" value="InterPro"/>
</dbReference>
<dbReference type="Pfam" id="PF00696">
    <property type="entry name" value="AA_kinase"/>
    <property type="match status" value="1"/>
</dbReference>
<evidence type="ECO:0000256" key="5">
    <source>
        <dbReference type="ARBA" id="ARBA00022741"/>
    </source>
</evidence>
<dbReference type="SUPFAM" id="SSF53633">
    <property type="entry name" value="Carbamate kinase-like"/>
    <property type="match status" value="1"/>
</dbReference>
<organism evidence="10 11">
    <name type="scientific">Pseudoalteromonas piscicida</name>
    <dbReference type="NCBI Taxonomy" id="43662"/>
    <lineage>
        <taxon>Bacteria</taxon>
        <taxon>Pseudomonadati</taxon>
        <taxon>Pseudomonadota</taxon>
        <taxon>Gammaproteobacteria</taxon>
        <taxon>Alteromonadales</taxon>
        <taxon>Pseudoalteromonadaceae</taxon>
        <taxon>Pseudoalteromonas</taxon>
    </lineage>
</organism>
<dbReference type="HAMAP" id="MF_00456">
    <property type="entry name" value="ProB"/>
    <property type="match status" value="1"/>
</dbReference>
<dbReference type="EMBL" id="PNEL01000003">
    <property type="protein sequence ID" value="TMN82494.1"/>
    <property type="molecule type" value="Genomic_DNA"/>
</dbReference>
<dbReference type="PROSITE" id="PS00902">
    <property type="entry name" value="GLUTAMATE_5_KINASE"/>
    <property type="match status" value="1"/>
</dbReference>
<dbReference type="InterPro" id="IPR015947">
    <property type="entry name" value="PUA-like_sf"/>
</dbReference>
<gene>
    <name evidence="8" type="primary">proB</name>
    <name evidence="10" type="ORF">CWB74_00575</name>
</gene>
<dbReference type="InterPro" id="IPR041739">
    <property type="entry name" value="G5K_ProB"/>
</dbReference>
<evidence type="ECO:0000256" key="4">
    <source>
        <dbReference type="ARBA" id="ARBA00022679"/>
    </source>
</evidence>
<evidence type="ECO:0000313" key="11">
    <source>
        <dbReference type="Proteomes" id="UP000305423"/>
    </source>
</evidence>
<feature type="binding site" evidence="8">
    <location>
        <position position="39"/>
    </location>
    <ligand>
        <name>ATP</name>
        <dbReference type="ChEBI" id="CHEBI:30616"/>
    </ligand>
</feature>
<dbReference type="Gene3D" id="3.40.1160.10">
    <property type="entry name" value="Acetylglutamate kinase-like"/>
    <property type="match status" value="2"/>
</dbReference>
<dbReference type="SMART" id="SM00359">
    <property type="entry name" value="PUA"/>
    <property type="match status" value="1"/>
</dbReference>
<proteinExistence type="inferred from homology"/>
<dbReference type="InterPro" id="IPR036393">
    <property type="entry name" value="AceGlu_kinase-like_sf"/>
</dbReference>
<evidence type="ECO:0000313" key="10">
    <source>
        <dbReference type="EMBL" id="TMN82494.1"/>
    </source>
</evidence>
<dbReference type="InterPro" id="IPR005715">
    <property type="entry name" value="Glu_5kinase/COase_Synthase"/>
</dbReference>
<dbReference type="InterPro" id="IPR019797">
    <property type="entry name" value="Glutamate_5-kinase_CS"/>
</dbReference>
<dbReference type="InterPro" id="IPR036974">
    <property type="entry name" value="PUA_sf"/>
</dbReference>
<keyword evidence="5 8" id="KW-0547">Nucleotide-binding</keyword>
<name>A0AAQ2EXP1_PSEO7</name>
<dbReference type="GO" id="GO:0005829">
    <property type="term" value="C:cytosol"/>
    <property type="evidence" value="ECO:0007669"/>
    <property type="project" value="TreeGrafter"/>
</dbReference>
<keyword evidence="4 8" id="KW-0808">Transferase</keyword>
<protein>
    <recommendedName>
        <fullName evidence="8">Glutamate 5-kinase</fullName>
        <ecNumber evidence="8">2.7.2.11</ecNumber>
    </recommendedName>
    <alternativeName>
        <fullName evidence="8">Gamma-glutamyl kinase</fullName>
        <shortName evidence="8">GK</shortName>
    </alternativeName>
</protein>
<evidence type="ECO:0000256" key="6">
    <source>
        <dbReference type="ARBA" id="ARBA00022777"/>
    </source>
</evidence>
<evidence type="ECO:0000256" key="8">
    <source>
        <dbReference type="HAMAP-Rule" id="MF_00456"/>
    </source>
</evidence>
<evidence type="ECO:0000256" key="7">
    <source>
        <dbReference type="ARBA" id="ARBA00022840"/>
    </source>
</evidence>
<dbReference type="PIRSF" id="PIRSF000729">
    <property type="entry name" value="GK"/>
    <property type="match status" value="1"/>
</dbReference>
<feature type="binding site" evidence="8">
    <location>
        <begin position="197"/>
        <end position="198"/>
    </location>
    <ligand>
        <name>ATP</name>
        <dbReference type="ChEBI" id="CHEBI:30616"/>
    </ligand>
</feature>
<accession>A0AAQ2EXP1</accession>
<dbReference type="GO" id="GO:0004349">
    <property type="term" value="F:glutamate 5-kinase activity"/>
    <property type="evidence" value="ECO:0007669"/>
    <property type="project" value="UniProtKB-UniRule"/>
</dbReference>
<reference evidence="11" key="2">
    <citation type="submission" date="2019-06" db="EMBL/GenBank/DDBJ databases">
        <title>Co-occurence of chitin degradation, pigmentation and bioactivity in marine Pseudoalteromonas.</title>
        <authorList>
            <person name="Sonnenschein E.C."/>
            <person name="Bech P.K."/>
        </authorList>
    </citation>
    <scope>NUCLEOTIDE SEQUENCE [LARGE SCALE GENOMIC DNA]</scope>
    <source>
        <strain evidence="11">S1607</strain>
    </source>
</reference>
<evidence type="ECO:0000256" key="1">
    <source>
        <dbReference type="ARBA" id="ARBA00022490"/>
    </source>
</evidence>
<comment type="catalytic activity">
    <reaction evidence="8">
        <text>L-glutamate + ATP = L-glutamyl 5-phosphate + ADP</text>
        <dbReference type="Rhea" id="RHEA:14877"/>
        <dbReference type="ChEBI" id="CHEBI:29985"/>
        <dbReference type="ChEBI" id="CHEBI:30616"/>
        <dbReference type="ChEBI" id="CHEBI:58274"/>
        <dbReference type="ChEBI" id="CHEBI:456216"/>
        <dbReference type="EC" id="2.7.2.11"/>
    </reaction>
</comment>
<dbReference type="FunFam" id="3.40.1160.10:FF:000006">
    <property type="entry name" value="Glutamate 5-kinase"/>
    <property type="match status" value="1"/>
</dbReference>
<dbReference type="PANTHER" id="PTHR43654">
    <property type="entry name" value="GLUTAMATE 5-KINASE"/>
    <property type="match status" value="1"/>
</dbReference>
<dbReference type="GO" id="GO:0005524">
    <property type="term" value="F:ATP binding"/>
    <property type="evidence" value="ECO:0007669"/>
    <property type="project" value="UniProtKB-KW"/>
</dbReference>
<dbReference type="Pfam" id="PF01472">
    <property type="entry name" value="PUA"/>
    <property type="match status" value="1"/>
</dbReference>
<reference evidence="10 11" key="1">
    <citation type="submission" date="2017-12" db="EMBL/GenBank/DDBJ databases">
        <authorList>
            <person name="Paulsen S."/>
            <person name="Gram L.K."/>
        </authorList>
    </citation>
    <scope>NUCLEOTIDE SEQUENCE [LARGE SCALE GENOMIC DNA]</scope>
    <source>
        <strain evidence="10 11">S1607</strain>
    </source>
</reference>
<dbReference type="InterPro" id="IPR001048">
    <property type="entry name" value="Asp/Glu/Uridylate_kinase"/>
</dbReference>
<comment type="similarity">
    <text evidence="8">Belongs to the glutamate 5-kinase family.</text>
</comment>
<dbReference type="CDD" id="cd04242">
    <property type="entry name" value="AAK_G5K_ProB"/>
    <property type="match status" value="1"/>
</dbReference>
<dbReference type="NCBIfam" id="TIGR01027">
    <property type="entry name" value="proB"/>
    <property type="match status" value="1"/>
</dbReference>
<feature type="domain" description="PUA" evidence="9">
    <location>
        <begin position="305"/>
        <end position="388"/>
    </location>
</feature>
<feature type="binding site" evidence="8">
    <location>
        <position position="177"/>
    </location>
    <ligand>
        <name>substrate</name>
    </ligand>
</feature>
<keyword evidence="1 8" id="KW-0963">Cytoplasm</keyword>
<dbReference type="CDD" id="cd21157">
    <property type="entry name" value="PUA_G5K"/>
    <property type="match status" value="1"/>
</dbReference>
<comment type="pathway">
    <text evidence="8">Amino-acid biosynthesis; L-proline biosynthesis; L-glutamate 5-semialdehyde from L-glutamate: step 1/2.</text>
</comment>
<keyword evidence="6 8" id="KW-0418">Kinase</keyword>
<dbReference type="GO" id="GO:0055129">
    <property type="term" value="P:L-proline biosynthetic process"/>
    <property type="evidence" value="ECO:0007669"/>
    <property type="project" value="UniProtKB-UniRule"/>
</dbReference>
<comment type="caution">
    <text evidence="10">The sequence shown here is derived from an EMBL/GenBank/DDBJ whole genome shotgun (WGS) entry which is preliminary data.</text>
</comment>
<comment type="subcellular location">
    <subcellularLocation>
        <location evidence="8">Cytoplasm</location>
    </subcellularLocation>
</comment>
<dbReference type="AlphaFoldDB" id="A0AAQ2EXP1"/>
<feature type="binding site" evidence="8">
    <location>
        <position position="79"/>
    </location>
    <ligand>
        <name>substrate</name>
    </ligand>
</feature>
<dbReference type="PROSITE" id="PS50890">
    <property type="entry name" value="PUA"/>
    <property type="match status" value="1"/>
</dbReference>
<evidence type="ECO:0000256" key="2">
    <source>
        <dbReference type="ARBA" id="ARBA00022605"/>
    </source>
</evidence>
<dbReference type="EC" id="2.7.2.11" evidence="8"/>
<dbReference type="SUPFAM" id="SSF88697">
    <property type="entry name" value="PUA domain-like"/>
    <property type="match status" value="1"/>
</dbReference>
<keyword evidence="3 8" id="KW-0641">Proline biosynthesis</keyword>
<evidence type="ECO:0000256" key="3">
    <source>
        <dbReference type="ARBA" id="ARBA00022650"/>
    </source>
</evidence>
<keyword evidence="2 8" id="KW-0028">Amino-acid biosynthesis</keyword>
<keyword evidence="7 8" id="KW-0067">ATP-binding</keyword>
<dbReference type="InterPro" id="IPR001057">
    <property type="entry name" value="Glu/AcGlu_kinase"/>
</dbReference>
<feature type="binding site" evidence="8">
    <location>
        <position position="165"/>
    </location>
    <ligand>
        <name>substrate</name>
    </ligand>
</feature>
<comment type="function">
    <text evidence="8">Catalyzes the transfer of a phosphate group to glutamate to form L-glutamate 5-phosphate.</text>
</comment>
<dbReference type="InterPro" id="IPR002478">
    <property type="entry name" value="PUA"/>
</dbReference>
<dbReference type="Gene3D" id="2.30.130.10">
    <property type="entry name" value="PUA domain"/>
    <property type="match status" value="1"/>
</dbReference>